<evidence type="ECO:0000313" key="1">
    <source>
        <dbReference type="EMBL" id="MTV41407.1"/>
    </source>
</evidence>
<gene>
    <name evidence="1" type="ORF">GM676_28035</name>
</gene>
<sequence>MITPWGPLAELDLSEHDLAARILAADKHQLVEGLVVECLFDQIVSNIPSYYTQVLALDVETVIVDTRRQTGRWVAFVWARTREPGLGRYLQSLGKGFDTYLLDFSGDTFLAARVRNGQRVSDYGPLPDLMRNLSGGRYTPFEVNTSVRNTNRQRQAFWGFLSEYYGKNLASRIVLPRLLINCAIQPYFRSLWNLDRVFVSGDDIWIFEIKHKFPIDRNGLSFGINDGELRMLDRLATSGISCLHTILAKPFWSKEVGSMYLLNDLAMRTRAGLIAKVLDAAQTAIILKGSAGTSGAHTSINGASSIKFRTMPADQFCQLGVLSDTPAALAANIVEVMLRHESPKVNEAWLRSLRAQPS</sequence>
<dbReference type="AlphaFoldDB" id="A0A6L6PRZ2"/>
<protein>
    <submittedName>
        <fullName evidence="1">Uncharacterized protein</fullName>
    </submittedName>
</protein>
<proteinExistence type="predicted"/>
<dbReference type="OrthoDB" id="6993347at2"/>
<name>A0A6L6PRZ2_9BURK</name>
<dbReference type="RefSeq" id="WP_155467564.1">
    <property type="nucleotide sequence ID" value="NZ_WNKY01000056.1"/>
</dbReference>
<accession>A0A6L6PRZ2</accession>
<keyword evidence="2" id="KW-1185">Reference proteome</keyword>
<dbReference type="EMBL" id="WNKY01000056">
    <property type="protein sequence ID" value="MTV41407.1"/>
    <property type="molecule type" value="Genomic_DNA"/>
</dbReference>
<reference evidence="1 2" key="1">
    <citation type="submission" date="2019-11" db="EMBL/GenBank/DDBJ databases">
        <title>Type strains purchased from KCTC, JCM and DSMZ.</title>
        <authorList>
            <person name="Lu H."/>
        </authorList>
    </citation>
    <scope>NUCLEOTIDE SEQUENCE [LARGE SCALE GENOMIC DNA]</scope>
    <source>
        <strain evidence="1 2">KCTC 22382</strain>
    </source>
</reference>
<evidence type="ECO:0000313" key="2">
    <source>
        <dbReference type="Proteomes" id="UP000475582"/>
    </source>
</evidence>
<comment type="caution">
    <text evidence="1">The sequence shown here is derived from an EMBL/GenBank/DDBJ whole genome shotgun (WGS) entry which is preliminary data.</text>
</comment>
<dbReference type="Proteomes" id="UP000475582">
    <property type="component" value="Unassembled WGS sequence"/>
</dbReference>
<organism evidence="1 2">
    <name type="scientific">Duganella radicis</name>
    <dbReference type="NCBI Taxonomy" id="551988"/>
    <lineage>
        <taxon>Bacteria</taxon>
        <taxon>Pseudomonadati</taxon>
        <taxon>Pseudomonadota</taxon>
        <taxon>Betaproteobacteria</taxon>
        <taxon>Burkholderiales</taxon>
        <taxon>Oxalobacteraceae</taxon>
        <taxon>Telluria group</taxon>
        <taxon>Duganella</taxon>
    </lineage>
</organism>